<name>A0A0M1P0D1_9BACL</name>
<feature type="transmembrane region" description="Helical" evidence="6">
    <location>
        <begin position="379"/>
        <end position="397"/>
    </location>
</feature>
<dbReference type="PATRIC" id="fig|1705565.3.peg.2162"/>
<feature type="transmembrane region" description="Helical" evidence="6">
    <location>
        <begin position="50"/>
        <end position="68"/>
    </location>
</feature>
<keyword evidence="4 6" id="KW-1133">Transmembrane helix</keyword>
<dbReference type="InterPro" id="IPR036259">
    <property type="entry name" value="MFS_trans_sf"/>
</dbReference>
<comment type="caution">
    <text evidence="8">The sequence shown here is derived from an EMBL/GenBank/DDBJ whole genome shotgun (WGS) entry which is preliminary data.</text>
</comment>
<feature type="transmembrane region" description="Helical" evidence="6">
    <location>
        <begin position="103"/>
        <end position="127"/>
    </location>
</feature>
<evidence type="ECO:0000256" key="5">
    <source>
        <dbReference type="ARBA" id="ARBA00023136"/>
    </source>
</evidence>
<dbReference type="AlphaFoldDB" id="A0A0M1P0D1"/>
<dbReference type="SUPFAM" id="SSF103473">
    <property type="entry name" value="MFS general substrate transporter"/>
    <property type="match status" value="1"/>
</dbReference>
<feature type="transmembrane region" description="Helical" evidence="6">
    <location>
        <begin position="23"/>
        <end position="44"/>
    </location>
</feature>
<evidence type="ECO:0000256" key="4">
    <source>
        <dbReference type="ARBA" id="ARBA00022989"/>
    </source>
</evidence>
<dbReference type="Pfam" id="PF07690">
    <property type="entry name" value="MFS_1"/>
    <property type="match status" value="1"/>
</dbReference>
<accession>A0A0M1P0D1</accession>
<reference evidence="9" key="1">
    <citation type="submission" date="2015-08" db="EMBL/GenBank/DDBJ databases">
        <title>Genome sequencing project for genomic taxonomy and phylogenomics of Bacillus-like bacteria.</title>
        <authorList>
            <person name="Liu B."/>
            <person name="Wang J."/>
            <person name="Zhu Y."/>
            <person name="Liu G."/>
            <person name="Chen Q."/>
            <person name="Chen Z."/>
            <person name="Lan J."/>
            <person name="Che J."/>
            <person name="Ge C."/>
            <person name="Shi H."/>
            <person name="Pan Z."/>
            <person name="Liu X."/>
        </authorList>
    </citation>
    <scope>NUCLEOTIDE SEQUENCE [LARGE SCALE GENOMIC DNA]</scope>
    <source>
        <strain evidence="9">FJAT-22460</strain>
    </source>
</reference>
<feature type="transmembrane region" description="Helical" evidence="6">
    <location>
        <begin position="261"/>
        <end position="279"/>
    </location>
</feature>
<evidence type="ECO:0000313" key="8">
    <source>
        <dbReference type="EMBL" id="KOR87953.1"/>
    </source>
</evidence>
<evidence type="ECO:0000256" key="6">
    <source>
        <dbReference type="SAM" id="Phobius"/>
    </source>
</evidence>
<proteinExistence type="predicted"/>
<dbReference type="InterPro" id="IPR011701">
    <property type="entry name" value="MFS"/>
</dbReference>
<feature type="transmembrane region" description="Helical" evidence="6">
    <location>
        <begin position="286"/>
        <end position="306"/>
    </location>
</feature>
<organism evidence="8 9">
    <name type="scientific">Paenibacillus solani</name>
    <dbReference type="NCBI Taxonomy" id="1705565"/>
    <lineage>
        <taxon>Bacteria</taxon>
        <taxon>Bacillati</taxon>
        <taxon>Bacillota</taxon>
        <taxon>Bacilli</taxon>
        <taxon>Bacillales</taxon>
        <taxon>Paenibacillaceae</taxon>
        <taxon>Paenibacillus</taxon>
    </lineage>
</organism>
<dbReference type="Gene3D" id="1.20.1250.20">
    <property type="entry name" value="MFS general substrate transporter like domains"/>
    <property type="match status" value="2"/>
</dbReference>
<feature type="transmembrane region" description="Helical" evidence="6">
    <location>
        <begin position="139"/>
        <end position="161"/>
    </location>
</feature>
<evidence type="ECO:0000256" key="1">
    <source>
        <dbReference type="ARBA" id="ARBA00004651"/>
    </source>
</evidence>
<dbReference type="PROSITE" id="PS50850">
    <property type="entry name" value="MFS"/>
    <property type="match status" value="1"/>
</dbReference>
<feature type="transmembrane region" description="Helical" evidence="6">
    <location>
        <begin position="80"/>
        <end position="97"/>
    </location>
</feature>
<feature type="transmembrane region" description="Helical" evidence="6">
    <location>
        <begin position="225"/>
        <end position="249"/>
    </location>
</feature>
<feature type="domain" description="Major facilitator superfamily (MFS) profile" evidence="7">
    <location>
        <begin position="2"/>
        <end position="403"/>
    </location>
</feature>
<gene>
    <name evidence="8" type="ORF">AM231_01555</name>
</gene>
<dbReference type="InterPro" id="IPR052528">
    <property type="entry name" value="Sugar_transport-like"/>
</dbReference>
<dbReference type="OrthoDB" id="1726922at2"/>
<dbReference type="Proteomes" id="UP000036932">
    <property type="component" value="Unassembled WGS sequence"/>
</dbReference>
<protein>
    <submittedName>
        <fullName evidence="8">MFS transporter</fullName>
    </submittedName>
</protein>
<sequence length="413" mass="45550">MSLYIKDLLQLSTGVRRFLISEAFYGLGIGLYSLVLNLHLLFRGLREDEIGALVSMGILVMGVLAIPVSMLANRTGRKKLLVTGIFFIAAGNVLFALSDQLLWFYAAQILVSAGLTLVETTEIQLLFHYCRSRKEEARAFSLMFAVFTAFSGLGTLAAGYISKGFEGSRGYEVSLLLTGLVLVLHGIIRAYWLPPERRVTMKPAATASSAKGISRLVKPLSSGTLWLFALFMALLGGCIAMTGSFLNVIVKFRLNLMDDQVSLILAIGAILLFICSLMTPYVMERFGYNTAIIAVFMVNILLFAILSLILPVWLFIVLFLLRGGGVTMLSNLLDSLLMSAFNEEERNLYAGMRSVFRSLGSSGATLVAGWILARQDYRLPFLVTAGALLICGLYYFWWIRPVLSKRLNSSMES</sequence>
<evidence type="ECO:0000256" key="3">
    <source>
        <dbReference type="ARBA" id="ARBA00022692"/>
    </source>
</evidence>
<keyword evidence="3 6" id="KW-0812">Transmembrane</keyword>
<dbReference type="PANTHER" id="PTHR23526:SF2">
    <property type="entry name" value="MAJOR FACILITATOR SUPERFAMILY (MFS) PROFILE DOMAIN-CONTAINING PROTEIN"/>
    <property type="match status" value="1"/>
</dbReference>
<evidence type="ECO:0000259" key="7">
    <source>
        <dbReference type="PROSITE" id="PS50850"/>
    </source>
</evidence>
<dbReference type="PANTHER" id="PTHR23526">
    <property type="entry name" value="INTEGRAL MEMBRANE TRANSPORT PROTEIN-RELATED"/>
    <property type="match status" value="1"/>
</dbReference>
<dbReference type="GO" id="GO:0022857">
    <property type="term" value="F:transmembrane transporter activity"/>
    <property type="evidence" value="ECO:0007669"/>
    <property type="project" value="InterPro"/>
</dbReference>
<keyword evidence="2" id="KW-0813">Transport</keyword>
<comment type="subcellular location">
    <subcellularLocation>
        <location evidence="1">Cell membrane</location>
        <topology evidence="1">Multi-pass membrane protein</topology>
    </subcellularLocation>
</comment>
<dbReference type="RefSeq" id="WP_054401010.1">
    <property type="nucleotide sequence ID" value="NZ_LIUT01000001.1"/>
</dbReference>
<dbReference type="EMBL" id="LIUT01000001">
    <property type="protein sequence ID" value="KOR87953.1"/>
    <property type="molecule type" value="Genomic_DNA"/>
</dbReference>
<dbReference type="InterPro" id="IPR020846">
    <property type="entry name" value="MFS_dom"/>
</dbReference>
<keyword evidence="9" id="KW-1185">Reference proteome</keyword>
<evidence type="ECO:0000313" key="9">
    <source>
        <dbReference type="Proteomes" id="UP000036932"/>
    </source>
</evidence>
<keyword evidence="5 6" id="KW-0472">Membrane</keyword>
<dbReference type="GO" id="GO:0005886">
    <property type="term" value="C:plasma membrane"/>
    <property type="evidence" value="ECO:0007669"/>
    <property type="project" value="UniProtKB-SubCell"/>
</dbReference>
<evidence type="ECO:0000256" key="2">
    <source>
        <dbReference type="ARBA" id="ARBA00022448"/>
    </source>
</evidence>
<feature type="transmembrane region" description="Helical" evidence="6">
    <location>
        <begin position="173"/>
        <end position="192"/>
    </location>
</feature>